<evidence type="ECO:0000259" key="4">
    <source>
        <dbReference type="PROSITE" id="PS50011"/>
    </source>
</evidence>
<dbReference type="PROSITE" id="PS00108">
    <property type="entry name" value="PROTEIN_KINASE_ST"/>
    <property type="match status" value="1"/>
</dbReference>
<evidence type="ECO:0000256" key="3">
    <source>
        <dbReference type="ARBA" id="ARBA00022786"/>
    </source>
</evidence>
<dbReference type="InterPro" id="IPR051348">
    <property type="entry name" value="U-box_ubiquitin_ligases"/>
</dbReference>
<name>A0AAD5ZUX1_9POAL</name>
<proteinExistence type="predicted"/>
<keyword evidence="6" id="KW-1185">Reference proteome</keyword>
<dbReference type="Gene3D" id="1.10.510.10">
    <property type="entry name" value="Transferase(Phosphotransferase) domain 1"/>
    <property type="match status" value="1"/>
</dbReference>
<dbReference type="InterPro" id="IPR001245">
    <property type="entry name" value="Ser-Thr/Tyr_kinase_cat_dom"/>
</dbReference>
<sequence>MKFHVQVEILKRVRHPNLVVQIGVCPEAYALVYEFMPNGTLQDLLEKRPRTLTWKTRICIASNICSGLIFLHSVYPHGIVHGDLKPANILLDSNYIGKLSDFGISRHLSQTDTRITLHHQTEFPKGTLPYMDPEYFQSAELTPQYDVYSFGIVLLELVTGKHPMGLRKLMEDAIQKGELKKFVDASAGKWPFEEAKKIVLLGLRCSDPSRKNRPDLVKDVWHEIELMKHVALSH</sequence>
<evidence type="ECO:0000256" key="2">
    <source>
        <dbReference type="ARBA" id="ARBA00012483"/>
    </source>
</evidence>
<dbReference type="GO" id="GO:0061630">
    <property type="term" value="F:ubiquitin protein ligase activity"/>
    <property type="evidence" value="ECO:0007669"/>
    <property type="project" value="UniProtKB-EC"/>
</dbReference>
<comment type="caution">
    <text evidence="5">The sequence shown here is derived from an EMBL/GenBank/DDBJ whole genome shotgun (WGS) entry which is preliminary data.</text>
</comment>
<gene>
    <name evidence="5" type="ORF">LUZ61_008097</name>
</gene>
<dbReference type="PANTHER" id="PTHR45647">
    <property type="entry name" value="OS02G0152300 PROTEIN"/>
    <property type="match status" value="1"/>
</dbReference>
<dbReference type="Gene3D" id="3.30.200.20">
    <property type="entry name" value="Phosphorylase Kinase, domain 1"/>
    <property type="match status" value="1"/>
</dbReference>
<keyword evidence="3" id="KW-0833">Ubl conjugation pathway</keyword>
<dbReference type="InterPro" id="IPR011009">
    <property type="entry name" value="Kinase-like_dom_sf"/>
</dbReference>
<dbReference type="EC" id="2.3.2.27" evidence="2"/>
<reference evidence="5 6" key="1">
    <citation type="journal article" date="2022" name="Cell">
        <title>Repeat-based holocentromeres influence genome architecture and karyotype evolution.</title>
        <authorList>
            <person name="Hofstatter P.G."/>
            <person name="Thangavel G."/>
            <person name="Lux T."/>
            <person name="Neumann P."/>
            <person name="Vondrak T."/>
            <person name="Novak P."/>
            <person name="Zhang M."/>
            <person name="Costa L."/>
            <person name="Castellani M."/>
            <person name="Scott A."/>
            <person name="Toegelov H."/>
            <person name="Fuchs J."/>
            <person name="Mata-Sucre Y."/>
            <person name="Dias Y."/>
            <person name="Vanzela A.L.L."/>
            <person name="Huettel B."/>
            <person name="Almeida C.C.S."/>
            <person name="Simkova H."/>
            <person name="Souza G."/>
            <person name="Pedrosa-Harand A."/>
            <person name="Macas J."/>
            <person name="Mayer K.F.X."/>
            <person name="Houben A."/>
            <person name="Marques A."/>
        </authorList>
    </citation>
    <scope>NUCLEOTIDE SEQUENCE [LARGE SCALE GENOMIC DNA]</scope>
    <source>
        <strain evidence="5">RhyTen1mFocal</strain>
    </source>
</reference>
<evidence type="ECO:0000313" key="5">
    <source>
        <dbReference type="EMBL" id="KAJ3704392.1"/>
    </source>
</evidence>
<dbReference type="InterPro" id="IPR000719">
    <property type="entry name" value="Prot_kinase_dom"/>
</dbReference>
<dbReference type="Pfam" id="PF07714">
    <property type="entry name" value="PK_Tyr_Ser-Thr"/>
    <property type="match status" value="1"/>
</dbReference>
<evidence type="ECO:0000313" key="6">
    <source>
        <dbReference type="Proteomes" id="UP001210211"/>
    </source>
</evidence>
<feature type="domain" description="Protein kinase" evidence="4">
    <location>
        <begin position="1"/>
        <end position="225"/>
    </location>
</feature>
<dbReference type="Proteomes" id="UP001210211">
    <property type="component" value="Unassembled WGS sequence"/>
</dbReference>
<dbReference type="EMBL" id="JAMRDG010000001">
    <property type="protein sequence ID" value="KAJ3704392.1"/>
    <property type="molecule type" value="Genomic_DNA"/>
</dbReference>
<dbReference type="GO" id="GO:0005524">
    <property type="term" value="F:ATP binding"/>
    <property type="evidence" value="ECO:0007669"/>
    <property type="project" value="InterPro"/>
</dbReference>
<protein>
    <recommendedName>
        <fullName evidence="2">RING-type E3 ubiquitin transferase</fullName>
        <ecNumber evidence="2">2.3.2.27</ecNumber>
    </recommendedName>
</protein>
<dbReference type="SMART" id="SM00220">
    <property type="entry name" value="S_TKc"/>
    <property type="match status" value="1"/>
</dbReference>
<accession>A0AAD5ZUX1</accession>
<dbReference type="InterPro" id="IPR008271">
    <property type="entry name" value="Ser/Thr_kinase_AS"/>
</dbReference>
<comment type="catalytic activity">
    <reaction evidence="1">
        <text>S-ubiquitinyl-[E2 ubiquitin-conjugating enzyme]-L-cysteine + [acceptor protein]-L-lysine = [E2 ubiquitin-conjugating enzyme]-L-cysteine + N(6)-ubiquitinyl-[acceptor protein]-L-lysine.</text>
        <dbReference type="EC" id="2.3.2.27"/>
    </reaction>
</comment>
<dbReference type="PANTHER" id="PTHR45647:SF46">
    <property type="entry name" value="OS09G0569800 PROTEIN"/>
    <property type="match status" value="1"/>
</dbReference>
<dbReference type="GO" id="GO:0004672">
    <property type="term" value="F:protein kinase activity"/>
    <property type="evidence" value="ECO:0007669"/>
    <property type="project" value="InterPro"/>
</dbReference>
<dbReference type="SUPFAM" id="SSF56112">
    <property type="entry name" value="Protein kinase-like (PK-like)"/>
    <property type="match status" value="1"/>
</dbReference>
<dbReference type="AlphaFoldDB" id="A0AAD5ZUX1"/>
<evidence type="ECO:0000256" key="1">
    <source>
        <dbReference type="ARBA" id="ARBA00000900"/>
    </source>
</evidence>
<dbReference type="PROSITE" id="PS50011">
    <property type="entry name" value="PROTEIN_KINASE_DOM"/>
    <property type="match status" value="1"/>
</dbReference>
<organism evidence="5 6">
    <name type="scientific">Rhynchospora tenuis</name>
    <dbReference type="NCBI Taxonomy" id="198213"/>
    <lineage>
        <taxon>Eukaryota</taxon>
        <taxon>Viridiplantae</taxon>
        <taxon>Streptophyta</taxon>
        <taxon>Embryophyta</taxon>
        <taxon>Tracheophyta</taxon>
        <taxon>Spermatophyta</taxon>
        <taxon>Magnoliopsida</taxon>
        <taxon>Liliopsida</taxon>
        <taxon>Poales</taxon>
        <taxon>Cyperaceae</taxon>
        <taxon>Cyperoideae</taxon>
        <taxon>Rhynchosporeae</taxon>
        <taxon>Rhynchospora</taxon>
    </lineage>
</organism>